<evidence type="ECO:0000313" key="2">
    <source>
        <dbReference type="Proteomes" id="UP001189122"/>
    </source>
</evidence>
<protein>
    <submittedName>
        <fullName evidence="1">Uncharacterized protein</fullName>
    </submittedName>
</protein>
<reference evidence="1 2" key="1">
    <citation type="submission" date="2019-12" db="EMBL/GenBank/DDBJ databases">
        <authorList>
            <person name="Scholz U."/>
            <person name="Mascher M."/>
            <person name="Fiebig A."/>
        </authorList>
    </citation>
    <scope>NUCLEOTIDE SEQUENCE</scope>
</reference>
<gene>
    <name evidence="1" type="ORF">SI7747_11014360</name>
</gene>
<dbReference type="Proteomes" id="UP001189122">
    <property type="component" value="Unassembled WGS sequence"/>
</dbReference>
<keyword evidence="2" id="KW-1185">Reference proteome</keyword>
<sequence>MSHLITYKKTNDVHHLCIFNETLLILWTQNQTLIDSMVKVSSFYGFRVKSAHRNLVYCRDGISCN</sequence>
<name>A0A7I8JCR4_SPIIN</name>
<dbReference type="EMBL" id="LR743598">
    <property type="protein sequence ID" value="CAA2628719.1"/>
    <property type="molecule type" value="Genomic_DNA"/>
</dbReference>
<dbReference type="AlphaFoldDB" id="A0A7I8JCR4"/>
<evidence type="ECO:0000313" key="1">
    <source>
        <dbReference type="EMBL" id="CAA2628719.1"/>
    </source>
</evidence>
<proteinExistence type="predicted"/>
<organism evidence="1">
    <name type="scientific">Spirodela intermedia</name>
    <name type="common">Intermediate duckweed</name>
    <dbReference type="NCBI Taxonomy" id="51605"/>
    <lineage>
        <taxon>Eukaryota</taxon>
        <taxon>Viridiplantae</taxon>
        <taxon>Streptophyta</taxon>
        <taxon>Embryophyta</taxon>
        <taxon>Tracheophyta</taxon>
        <taxon>Spermatophyta</taxon>
        <taxon>Magnoliopsida</taxon>
        <taxon>Liliopsida</taxon>
        <taxon>Araceae</taxon>
        <taxon>Lemnoideae</taxon>
        <taxon>Spirodela</taxon>
    </lineage>
</organism>
<dbReference type="EMBL" id="CACRZD030000011">
    <property type="protein sequence ID" value="CAA6667966.1"/>
    <property type="molecule type" value="Genomic_DNA"/>
</dbReference>
<accession>A0A7I8JCR4</accession>